<reference evidence="3" key="2">
    <citation type="submission" date="2021-04" db="EMBL/GenBank/DDBJ databases">
        <authorList>
            <person name="Gilroy R."/>
        </authorList>
    </citation>
    <scope>NUCLEOTIDE SEQUENCE</scope>
    <source>
        <strain evidence="3">3204</strain>
    </source>
</reference>
<dbReference type="Gene3D" id="3.90.1010.20">
    <property type="match status" value="1"/>
</dbReference>
<evidence type="ECO:0000313" key="3">
    <source>
        <dbReference type="EMBL" id="HIY92631.1"/>
    </source>
</evidence>
<evidence type="ECO:0000259" key="2">
    <source>
        <dbReference type="SMART" id="SM00900"/>
    </source>
</evidence>
<feature type="domain" description="FMN-binding" evidence="2">
    <location>
        <begin position="80"/>
        <end position="158"/>
    </location>
</feature>
<dbReference type="EMBL" id="DXCM01000042">
    <property type="protein sequence ID" value="HIY92631.1"/>
    <property type="molecule type" value="Genomic_DNA"/>
</dbReference>
<dbReference type="Pfam" id="PF04205">
    <property type="entry name" value="FMN_bind"/>
    <property type="match status" value="1"/>
</dbReference>
<dbReference type="GO" id="GO:0010181">
    <property type="term" value="F:FMN binding"/>
    <property type="evidence" value="ECO:0007669"/>
    <property type="project" value="InterPro"/>
</dbReference>
<sequence length="162" mass="17225">MIKKIVGVTLSFGVAVAIAIDGYIVFFKNQQTTNGTTTTTASKTTTKNTNSDNKTETTSTKSTSTSKYKDGTYTGTSTSTRWGDVQVKVTISGGKLTQIDVLSSPDSQQKSIQINEQALPTYKSEAISAQSADIQQISGATETYKGFTGSLQDALNQANNEV</sequence>
<feature type="region of interest" description="Disordered" evidence="1">
    <location>
        <begin position="35"/>
        <end position="73"/>
    </location>
</feature>
<evidence type="ECO:0000313" key="4">
    <source>
        <dbReference type="Proteomes" id="UP000824013"/>
    </source>
</evidence>
<dbReference type="SMART" id="SM00900">
    <property type="entry name" value="FMN_bind"/>
    <property type="match status" value="1"/>
</dbReference>
<gene>
    <name evidence="3" type="ORF">H9820_06765</name>
</gene>
<name>A0A9D1ZLW4_9LACO</name>
<dbReference type="Proteomes" id="UP000824013">
    <property type="component" value="Unassembled WGS sequence"/>
</dbReference>
<comment type="caution">
    <text evidence="3">The sequence shown here is derived from an EMBL/GenBank/DDBJ whole genome shotgun (WGS) entry which is preliminary data.</text>
</comment>
<proteinExistence type="predicted"/>
<dbReference type="GO" id="GO:0016020">
    <property type="term" value="C:membrane"/>
    <property type="evidence" value="ECO:0007669"/>
    <property type="project" value="InterPro"/>
</dbReference>
<evidence type="ECO:0000256" key="1">
    <source>
        <dbReference type="SAM" id="MobiDB-lite"/>
    </source>
</evidence>
<dbReference type="AlphaFoldDB" id="A0A9D1ZLW4"/>
<protein>
    <submittedName>
        <fullName evidence="3">FMN-binding protein</fullName>
    </submittedName>
</protein>
<accession>A0A9D1ZLW4</accession>
<organism evidence="3 4">
    <name type="scientific">Candidatus Companilactobacillus pullicola</name>
    <dbReference type="NCBI Taxonomy" id="2838523"/>
    <lineage>
        <taxon>Bacteria</taxon>
        <taxon>Bacillati</taxon>
        <taxon>Bacillota</taxon>
        <taxon>Bacilli</taxon>
        <taxon>Lactobacillales</taxon>
        <taxon>Lactobacillaceae</taxon>
        <taxon>Companilactobacillus</taxon>
    </lineage>
</organism>
<reference evidence="3" key="1">
    <citation type="journal article" date="2021" name="PeerJ">
        <title>Extensive microbial diversity within the chicken gut microbiome revealed by metagenomics and culture.</title>
        <authorList>
            <person name="Gilroy R."/>
            <person name="Ravi A."/>
            <person name="Getino M."/>
            <person name="Pursley I."/>
            <person name="Horton D.L."/>
            <person name="Alikhan N.F."/>
            <person name="Baker D."/>
            <person name="Gharbi K."/>
            <person name="Hall N."/>
            <person name="Watson M."/>
            <person name="Adriaenssens E.M."/>
            <person name="Foster-Nyarko E."/>
            <person name="Jarju S."/>
            <person name="Secka A."/>
            <person name="Antonio M."/>
            <person name="Oren A."/>
            <person name="Chaudhuri R.R."/>
            <person name="La Ragione R."/>
            <person name="Hildebrand F."/>
            <person name="Pallen M.J."/>
        </authorList>
    </citation>
    <scope>NUCLEOTIDE SEQUENCE</scope>
    <source>
        <strain evidence="3">3204</strain>
    </source>
</reference>
<dbReference type="InterPro" id="IPR007329">
    <property type="entry name" value="FMN-bd"/>
</dbReference>